<name>A0ABM2EPT4_EQUPR</name>
<keyword evidence="9" id="KW-0507">mRNA processing</keyword>
<dbReference type="SUPFAM" id="SSF102860">
    <property type="entry name" value="mRNA decapping enzyme DcpS N-terminal domain"/>
    <property type="match status" value="1"/>
</dbReference>
<evidence type="ECO:0000256" key="10">
    <source>
        <dbReference type="SAM" id="MobiDB-lite"/>
    </source>
</evidence>
<dbReference type="InterPro" id="IPR011145">
    <property type="entry name" value="Scavenger_mRNA_decap_enz_N"/>
</dbReference>
<evidence type="ECO:0000256" key="5">
    <source>
        <dbReference type="ARBA" id="ARBA00015636"/>
    </source>
</evidence>
<gene>
    <name evidence="12" type="primary">DCPS</name>
</gene>
<dbReference type="GeneID" id="103549022"/>
<dbReference type="Pfam" id="PF11969">
    <property type="entry name" value="DcpS_C"/>
    <property type="match status" value="1"/>
</dbReference>
<evidence type="ECO:0000256" key="1">
    <source>
        <dbReference type="ARBA" id="ARBA00004496"/>
    </source>
</evidence>
<comment type="catalytic activity">
    <reaction evidence="8 9">
        <text>a 5'-end (N(7)-methyl 5'-triphosphoguanosine)-ribonucleoside in mRNA + H2O = N(7)-methyl-GMP + a 5'-end diphospho-ribonucleoside in mRNA + 2 H(+)</text>
        <dbReference type="Rhea" id="RHEA:65388"/>
        <dbReference type="Rhea" id="RHEA-COMP:17165"/>
        <dbReference type="Rhea" id="RHEA-COMP:17167"/>
        <dbReference type="ChEBI" id="CHEBI:15377"/>
        <dbReference type="ChEBI" id="CHEBI:15378"/>
        <dbReference type="ChEBI" id="CHEBI:58285"/>
        <dbReference type="ChEBI" id="CHEBI:156461"/>
        <dbReference type="ChEBI" id="CHEBI:167616"/>
        <dbReference type="EC" id="3.6.1.59"/>
    </reaction>
</comment>
<keyword evidence="9" id="KW-0378">Hydrolase</keyword>
<evidence type="ECO:0000256" key="7">
    <source>
        <dbReference type="ARBA" id="ARBA00022553"/>
    </source>
</evidence>
<dbReference type="Gene3D" id="3.30.2240.10">
    <property type="entry name" value="mRNA decapping enzyme DcpS N-terminal domain"/>
    <property type="match status" value="1"/>
</dbReference>
<dbReference type="Proteomes" id="UP001652662">
    <property type="component" value="Chromosome 6"/>
</dbReference>
<keyword evidence="6" id="KW-0963">Cytoplasm</keyword>
<comment type="similarity">
    <text evidence="2 9">Belongs to the HIT family.</text>
</comment>
<evidence type="ECO:0000256" key="9">
    <source>
        <dbReference type="PIRNR" id="PIRNR028973"/>
    </source>
</evidence>
<protein>
    <recommendedName>
        <fullName evidence="5 9">m7GpppX diphosphatase</fullName>
        <ecNumber evidence="4 9">3.6.1.59</ecNumber>
    </recommendedName>
</protein>
<evidence type="ECO:0000313" key="11">
    <source>
        <dbReference type="Proteomes" id="UP001652662"/>
    </source>
</evidence>
<dbReference type="Gene3D" id="3.30.200.40">
    <property type="entry name" value="Scavenger mRNA decapping enzyme, N-terminal domain"/>
    <property type="match status" value="1"/>
</dbReference>
<comment type="subunit">
    <text evidence="3">Homodimer. Associates with components of the exosome multienzyme ribonuclease complex, such as EXOSC3 and EXOSC4. Interacts with NDOR1.</text>
</comment>
<reference evidence="12" key="1">
    <citation type="submission" date="2025-08" db="UniProtKB">
        <authorList>
            <consortium name="RefSeq"/>
        </authorList>
    </citation>
    <scope>IDENTIFICATION</scope>
    <source>
        <tissue evidence="12">Blood</tissue>
    </source>
</reference>
<evidence type="ECO:0000256" key="4">
    <source>
        <dbReference type="ARBA" id="ARBA00012520"/>
    </source>
</evidence>
<dbReference type="PROSITE" id="PS00892">
    <property type="entry name" value="HIT_1"/>
    <property type="match status" value="1"/>
</dbReference>
<evidence type="ECO:0000256" key="8">
    <source>
        <dbReference type="ARBA" id="ARBA00048222"/>
    </source>
</evidence>
<dbReference type="PANTHER" id="PTHR12978">
    <property type="entry name" value="HISTIDINE TRIAD HIT PROTEIN MEMBER"/>
    <property type="match status" value="1"/>
</dbReference>
<dbReference type="Gene3D" id="3.30.428.10">
    <property type="entry name" value="HIT-like"/>
    <property type="match status" value="2"/>
</dbReference>
<feature type="region of interest" description="Disordered" evidence="10">
    <location>
        <begin position="1"/>
        <end position="35"/>
    </location>
</feature>
<organism evidence="11 12">
    <name type="scientific">Equus przewalskii</name>
    <name type="common">Przewalski's horse</name>
    <name type="synonym">Equus caballus przewalskii</name>
    <dbReference type="NCBI Taxonomy" id="9798"/>
    <lineage>
        <taxon>Eukaryota</taxon>
        <taxon>Metazoa</taxon>
        <taxon>Chordata</taxon>
        <taxon>Craniata</taxon>
        <taxon>Vertebrata</taxon>
        <taxon>Euteleostomi</taxon>
        <taxon>Mammalia</taxon>
        <taxon>Eutheria</taxon>
        <taxon>Laurasiatheria</taxon>
        <taxon>Perissodactyla</taxon>
        <taxon>Equidae</taxon>
        <taxon>Equus</taxon>
    </lineage>
</organism>
<proteinExistence type="inferred from homology"/>
<keyword evidence="9" id="KW-0539">Nucleus</keyword>
<comment type="subcellular location">
    <subcellularLocation>
        <location evidence="1">Cytoplasm</location>
    </subcellularLocation>
    <subcellularLocation>
        <location evidence="9">Nucleus</location>
    </subcellularLocation>
</comment>
<dbReference type="EC" id="3.6.1.59" evidence="4 9"/>
<accession>A0ABM2EPT4</accession>
<dbReference type="Pfam" id="PF05652">
    <property type="entry name" value="DcpS"/>
    <property type="match status" value="1"/>
</dbReference>
<evidence type="ECO:0000256" key="2">
    <source>
        <dbReference type="ARBA" id="ARBA00010208"/>
    </source>
</evidence>
<comment type="function">
    <text evidence="9">Decapping scavenger enzyme that catalyzes the cleavage of a residual cap structure following the degradation of mRNAs by the 3'-&gt;5' exosome-mediated mRNA decay pathway.</text>
</comment>
<keyword evidence="11" id="KW-1185">Reference proteome</keyword>
<evidence type="ECO:0000313" key="12">
    <source>
        <dbReference type="RefSeq" id="XP_008515313.1"/>
    </source>
</evidence>
<dbReference type="SUPFAM" id="SSF54197">
    <property type="entry name" value="HIT-like"/>
    <property type="match status" value="1"/>
</dbReference>
<sequence length="300" mass="34078">MADAAPQGSKRKRDLDAEEAEAPSTKEKEAGFGNGTAAPVRLPFSSFRVKKVLRESARDKIIFLHGKVNEADGDGDGEDAVVILEKTPFQVEQVAQLLNGSPELQLQFSNDIYSTYHLFPPRQLSDVKTTVVYPATEKHLQKYLRQDLRLVRETGGDYKNITLPHLESQSLSIQWVYNILDKKAEADRIVFENPDPSDGFVLIPDLKWNQQQEAILQRYQVKGDRLRVYLHYLPSYYHLHVHFTALGFEAPGSGVERAHLLADVIENLECDPEYYQQRTLTFALRADDPLLTLLQEAQKS</sequence>
<evidence type="ECO:0000256" key="6">
    <source>
        <dbReference type="ARBA" id="ARBA00022490"/>
    </source>
</evidence>
<dbReference type="PIRSF" id="PIRSF028973">
    <property type="entry name" value="Scavenger_mRNA_decap_enz"/>
    <property type="match status" value="1"/>
</dbReference>
<dbReference type="InterPro" id="IPR019808">
    <property type="entry name" value="Histidine_triad_CS"/>
</dbReference>
<dbReference type="PANTHER" id="PTHR12978:SF0">
    <property type="entry name" value="M7GPPPX DIPHOSPHATASE"/>
    <property type="match status" value="1"/>
</dbReference>
<dbReference type="InterPro" id="IPR008594">
    <property type="entry name" value="DcpS/DCS2"/>
</dbReference>
<keyword evidence="7" id="KW-0597">Phosphoprotein</keyword>
<evidence type="ECO:0000256" key="3">
    <source>
        <dbReference type="ARBA" id="ARBA00011140"/>
    </source>
</evidence>
<dbReference type="RefSeq" id="XP_008515313.1">
    <property type="nucleotide sequence ID" value="XM_008517091.2"/>
</dbReference>
<dbReference type="InterPro" id="IPR036265">
    <property type="entry name" value="HIT-like_sf"/>
</dbReference>